<dbReference type="InterPro" id="IPR036928">
    <property type="entry name" value="AS_sf"/>
</dbReference>
<dbReference type="AlphaFoldDB" id="B2ADQ8"/>
<keyword evidence="4" id="KW-1185">Reference proteome</keyword>
<dbReference type="EMBL" id="CU633454">
    <property type="protein sequence ID" value="CAP61573.1"/>
    <property type="molecule type" value="Genomic_DNA"/>
</dbReference>
<dbReference type="HOGENOM" id="CLU_1571303_0_0_1"/>
<dbReference type="STRING" id="515849.B2ADQ8"/>
<gene>
    <name evidence="2" type="ORF">PODANS_4_1770</name>
</gene>
<sequence length="170" mass="18190">MVDSLITSSVGKSSRYGPFVTVSSRVQRLEPSRKPLAGVRITVKDMFNVKGLTTSLGSREYLALSKPATETAPAIQKLIDQGAENVGLSKMCSMVLLQHPPHCVDFAAPFNPRGHGYQSPSGGNSGQAAAIAAYEWLDIAVGTDCKALISAYLVFPASTTQFDVRLVMTR</sequence>
<reference evidence="3" key="4">
    <citation type="submission" date="2015-04" db="EMBL/GenBank/DDBJ databases">
        <title>Maintaining two mating types: Structure of the mating type locus and its role in heterokaryosis in Podospora anserina.</title>
        <authorList>
            <person name="Grognet P."/>
            <person name="Bidard F."/>
            <person name="Kuchly C."/>
            <person name="Chan Ho Tong L."/>
            <person name="Coppin E."/>
            <person name="Ait Benkhali J."/>
            <person name="Couloux A."/>
            <person name="Wincker P."/>
            <person name="Debuchy R."/>
            <person name="Silar P."/>
        </authorList>
    </citation>
    <scope>NUCLEOTIDE SEQUENCE</scope>
</reference>
<reference evidence="4" key="3">
    <citation type="journal article" date="2014" name="Genetics">
        <title>Maintaining two mating types: Structure of the mating type locus and its role in heterokaryosis in Podospora anserina.</title>
        <authorList>
            <person name="Grognet P."/>
            <person name="Bidard F."/>
            <person name="Kuchly C."/>
            <person name="Tong L.C.H."/>
            <person name="Coppin E."/>
            <person name="Benkhali J.A."/>
            <person name="Couloux A."/>
            <person name="Wincker P."/>
            <person name="Debuchy R."/>
            <person name="Silar P."/>
        </authorList>
    </citation>
    <scope>GENOME REANNOTATION</scope>
    <source>
        <strain evidence="4">S / ATCC MYA-4624 / DSM 980 / FGSC 10383</strain>
    </source>
</reference>
<dbReference type="Pfam" id="PF01425">
    <property type="entry name" value="Amidase"/>
    <property type="match status" value="1"/>
</dbReference>
<dbReference type="eggNOG" id="KOG1211">
    <property type="taxonomic scope" value="Eukaryota"/>
</dbReference>
<dbReference type="Proteomes" id="UP000001197">
    <property type="component" value="Chromosome 4"/>
</dbReference>
<organism evidence="2">
    <name type="scientific">Podospora anserina (strain S / ATCC MYA-4624 / DSM 980 / FGSC 10383)</name>
    <name type="common">Pleurage anserina</name>
    <dbReference type="NCBI Taxonomy" id="515849"/>
    <lineage>
        <taxon>Eukaryota</taxon>
        <taxon>Fungi</taxon>
        <taxon>Dikarya</taxon>
        <taxon>Ascomycota</taxon>
        <taxon>Pezizomycotina</taxon>
        <taxon>Sordariomycetes</taxon>
        <taxon>Sordariomycetidae</taxon>
        <taxon>Sordariales</taxon>
        <taxon>Podosporaceae</taxon>
        <taxon>Podospora</taxon>
        <taxon>Podospora anserina</taxon>
    </lineage>
</organism>
<dbReference type="InterPro" id="IPR023631">
    <property type="entry name" value="Amidase_dom"/>
</dbReference>
<evidence type="ECO:0000313" key="3">
    <source>
        <dbReference type="EMBL" id="CDP27926.1"/>
    </source>
</evidence>
<dbReference type="RefSeq" id="XP_001903797.1">
    <property type="nucleotide sequence ID" value="XM_001903762.1"/>
</dbReference>
<protein>
    <submittedName>
        <fullName evidence="3">Amidase</fullName>
    </submittedName>
    <submittedName>
        <fullName evidence="2">Podospora anserina S mat+ genomic DNA chromosome 4, supercontig 1</fullName>
    </submittedName>
</protein>
<accession>B2ADQ8</accession>
<dbReference type="VEuPathDB" id="FungiDB:PODANS_4_1770"/>
<proteinExistence type="predicted"/>
<dbReference type="KEGG" id="pan:PODANSg813"/>
<reference evidence="2 4" key="1">
    <citation type="journal article" date="2008" name="Genome Biol.">
        <title>The genome sequence of the model ascomycete fungus Podospora anserina.</title>
        <authorList>
            <person name="Espagne E."/>
            <person name="Lespinet O."/>
            <person name="Malagnac F."/>
            <person name="Da Silva C."/>
            <person name="Jaillon O."/>
            <person name="Porcel B.M."/>
            <person name="Couloux A."/>
            <person name="Aury J.-M."/>
            <person name="Segurens B."/>
            <person name="Poulain J."/>
            <person name="Anthouard V."/>
            <person name="Grossetete S."/>
            <person name="Khalili H."/>
            <person name="Coppin E."/>
            <person name="Dequard-Chablat M."/>
            <person name="Picard M."/>
            <person name="Contamine V."/>
            <person name="Arnaise S."/>
            <person name="Bourdais A."/>
            <person name="Berteaux-Lecellier V."/>
            <person name="Gautheret D."/>
            <person name="de Vries R.P."/>
            <person name="Battaglia E."/>
            <person name="Coutinho P.M."/>
            <person name="Danchin E.G.J."/>
            <person name="Henrissat B."/>
            <person name="El Khoury R."/>
            <person name="Sainsard-Chanet A."/>
            <person name="Boivin A."/>
            <person name="Pinan-Lucarre B."/>
            <person name="Sellem C.H."/>
            <person name="Debuchy R."/>
            <person name="Wincker P."/>
            <person name="Weissenbach J."/>
            <person name="Silar P."/>
        </authorList>
    </citation>
    <scope>NUCLEOTIDE SEQUENCE [LARGE SCALE GENOMIC DNA]</scope>
    <source>
        <strain evidence="4">S / ATCC MYA-4624 / DSM 980 / FGSC 10383</strain>
        <strain evidence="2">S mat+</strain>
    </source>
</reference>
<dbReference type="EMBL" id="FO904939">
    <property type="protein sequence ID" value="CDP27926.1"/>
    <property type="molecule type" value="Genomic_DNA"/>
</dbReference>
<feature type="domain" description="Amidase" evidence="1">
    <location>
        <begin position="30"/>
        <end position="145"/>
    </location>
</feature>
<evidence type="ECO:0000259" key="1">
    <source>
        <dbReference type="Pfam" id="PF01425"/>
    </source>
</evidence>
<dbReference type="PANTHER" id="PTHR46310:SF7">
    <property type="entry name" value="AMIDASE 1"/>
    <property type="match status" value="1"/>
</dbReference>
<dbReference type="GeneID" id="6187860"/>
<name>B2ADQ8_PODAN</name>
<evidence type="ECO:0000313" key="2">
    <source>
        <dbReference type="EMBL" id="CAP61573.1"/>
    </source>
</evidence>
<evidence type="ECO:0000313" key="4">
    <source>
        <dbReference type="Proteomes" id="UP000001197"/>
    </source>
</evidence>
<dbReference type="PANTHER" id="PTHR46310">
    <property type="entry name" value="AMIDASE 1"/>
    <property type="match status" value="1"/>
</dbReference>
<dbReference type="OrthoDB" id="5423360at2759"/>
<reference evidence="2" key="2">
    <citation type="submission" date="2008-07" db="EMBL/GenBank/DDBJ databases">
        <authorList>
            <person name="Genoscope - CEA"/>
        </authorList>
    </citation>
    <scope>NUCLEOTIDE SEQUENCE</scope>
    <source>
        <strain evidence="2">S mat+</strain>
    </source>
</reference>
<dbReference type="Gene3D" id="3.90.1300.10">
    <property type="entry name" value="Amidase signature (AS) domain"/>
    <property type="match status" value="1"/>
</dbReference>
<dbReference type="SUPFAM" id="SSF75304">
    <property type="entry name" value="Amidase signature (AS) enzymes"/>
    <property type="match status" value="1"/>
</dbReference>